<sequence>MIRLLCLLIATLPIAKGYCSDEEITNTFSQQQSVIAHHNGFYFPDNRVTYQNMGKLYPNATLFNGNHIWKLNTVPSSLDNLIIKDGNESYPLGKIGNHRKIDSVVVLEKGNIRFEKYFNGQTEYTRHQLNSVTKSVSWLAIQPLIDSGKIDPDAQVSHYLPELAHSAWGDAKVSQVAAMTTSLQYDEDYAKPDSGFNRYLAAGNFIPGEQNPPGLLAFLRGIKKAAHPQGSQFNYATVNTDVMCLIAEKVANKPAWQIIEDNVWKKIGAERDAFILLDNKGQTFCGAGMSATTRDIARLGQVVLNTVTGNTPRFDSPGLANLIKDKGNKKAWDAGDYGKKISYEQGYNHFWWFIGDKEQIISAEGINGQLVYIDPEKNIVIAVNSSFVNSDADSDWKFLFSVASQITDQLSQNK</sequence>
<evidence type="ECO:0000313" key="3">
    <source>
        <dbReference type="Proteomes" id="UP000242222"/>
    </source>
</evidence>
<dbReference type="PANTHER" id="PTHR43283:SF7">
    <property type="entry name" value="BETA-LACTAMASE-RELATED DOMAIN-CONTAINING PROTEIN"/>
    <property type="match status" value="1"/>
</dbReference>
<dbReference type="STRING" id="1367852.SAMN05216516_10716"/>
<dbReference type="Pfam" id="PF00144">
    <property type="entry name" value="Beta-lactamase"/>
    <property type="match status" value="1"/>
</dbReference>
<proteinExistence type="predicted"/>
<reference evidence="3" key="1">
    <citation type="submission" date="2016-10" db="EMBL/GenBank/DDBJ databases">
        <authorList>
            <person name="Varghese N."/>
            <person name="Submissions S."/>
        </authorList>
    </citation>
    <scope>NUCLEOTIDE SEQUENCE [LARGE SCALE GENOMIC DNA]</scope>
    <source>
        <strain evidence="3">N6PO6</strain>
    </source>
</reference>
<feature type="domain" description="Beta-lactamase-related" evidence="1">
    <location>
        <begin position="103"/>
        <end position="402"/>
    </location>
</feature>
<evidence type="ECO:0000313" key="2">
    <source>
        <dbReference type="EMBL" id="SFN40919.1"/>
    </source>
</evidence>
<gene>
    <name evidence="2" type="ORF">SAMN05216516_10716</name>
</gene>
<accession>A0A1I4YTE3</accession>
<dbReference type="InterPro" id="IPR001466">
    <property type="entry name" value="Beta-lactam-related"/>
</dbReference>
<protein>
    <submittedName>
        <fullName evidence="2">CubicO group peptidase, beta-lactamase class C family</fullName>
    </submittedName>
</protein>
<dbReference type="InterPro" id="IPR050789">
    <property type="entry name" value="Diverse_Enzym_Activities"/>
</dbReference>
<dbReference type="AlphaFoldDB" id="A0A1I4YTE3"/>
<name>A0A1I4YTE3_9GAMM</name>
<evidence type="ECO:0000259" key="1">
    <source>
        <dbReference type="Pfam" id="PF00144"/>
    </source>
</evidence>
<dbReference type="InterPro" id="IPR012338">
    <property type="entry name" value="Beta-lactam/transpept-like"/>
</dbReference>
<organism evidence="2 3">
    <name type="scientific">Izhakiella capsodis</name>
    <dbReference type="NCBI Taxonomy" id="1367852"/>
    <lineage>
        <taxon>Bacteria</taxon>
        <taxon>Pseudomonadati</taxon>
        <taxon>Pseudomonadota</taxon>
        <taxon>Gammaproteobacteria</taxon>
        <taxon>Enterobacterales</taxon>
        <taxon>Erwiniaceae</taxon>
        <taxon>Izhakiella</taxon>
    </lineage>
</organism>
<dbReference type="EMBL" id="FOVC01000007">
    <property type="protein sequence ID" value="SFN40919.1"/>
    <property type="molecule type" value="Genomic_DNA"/>
</dbReference>
<dbReference type="Gene3D" id="3.40.710.10">
    <property type="entry name" value="DD-peptidase/beta-lactamase superfamily"/>
    <property type="match status" value="1"/>
</dbReference>
<keyword evidence="3" id="KW-1185">Reference proteome</keyword>
<dbReference type="PANTHER" id="PTHR43283">
    <property type="entry name" value="BETA-LACTAMASE-RELATED"/>
    <property type="match status" value="1"/>
</dbReference>
<dbReference type="Proteomes" id="UP000242222">
    <property type="component" value="Unassembled WGS sequence"/>
</dbReference>
<dbReference type="SUPFAM" id="SSF56601">
    <property type="entry name" value="beta-lactamase/transpeptidase-like"/>
    <property type="match status" value="1"/>
</dbReference>